<dbReference type="HOGENOM" id="CLU_069412_0_0_1"/>
<dbReference type="RefSeq" id="XP_007696023.1">
    <property type="nucleotide sequence ID" value="XM_007697833.1"/>
</dbReference>
<keyword evidence="2" id="KW-1185">Reference proteome</keyword>
<dbReference type="EMBL" id="KB445638">
    <property type="protein sequence ID" value="EMD68412.1"/>
    <property type="molecule type" value="Genomic_DNA"/>
</dbReference>
<proteinExistence type="predicted"/>
<sequence length="220" mass="25128">MAHSNRQIPRSTGGEYHEIVIPGFLYEDMMRCHSAWVTTGHIHNAVLEEMLETLKSTKAGRELVSLLDGERKWFIRLGHMSSKDSPMGSGLPSLTVRDIMTKLCTSMRAYTCLQREKAHAEKEDKEMKIKLMLNRWDEGMHPGTEFRVFLTEYVIDMLLEHGFSFDVALERNSTVQLVEINPFGALSPCGACLFNWILDGKVLYGIEEGRFAMTLDEKRP</sequence>
<evidence type="ECO:0000313" key="1">
    <source>
        <dbReference type="EMBL" id="EMD68412.1"/>
    </source>
</evidence>
<accession>M2TI76</accession>
<name>M2TI76_COCSN</name>
<dbReference type="GeneID" id="19137991"/>
<evidence type="ECO:0000313" key="2">
    <source>
        <dbReference type="Proteomes" id="UP000016934"/>
    </source>
</evidence>
<organism evidence="1 2">
    <name type="scientific">Cochliobolus sativus (strain ND90Pr / ATCC 201652)</name>
    <name type="common">Common root rot and spot blotch fungus</name>
    <name type="synonym">Bipolaris sorokiniana</name>
    <dbReference type="NCBI Taxonomy" id="665912"/>
    <lineage>
        <taxon>Eukaryota</taxon>
        <taxon>Fungi</taxon>
        <taxon>Dikarya</taxon>
        <taxon>Ascomycota</taxon>
        <taxon>Pezizomycotina</taxon>
        <taxon>Dothideomycetes</taxon>
        <taxon>Pleosporomycetidae</taxon>
        <taxon>Pleosporales</taxon>
        <taxon>Pleosporineae</taxon>
        <taxon>Pleosporaceae</taxon>
        <taxon>Bipolaris</taxon>
    </lineage>
</organism>
<dbReference type="Proteomes" id="UP000016934">
    <property type="component" value="Unassembled WGS sequence"/>
</dbReference>
<gene>
    <name evidence="1" type="ORF">COCSADRAFT_349928</name>
</gene>
<reference evidence="2" key="2">
    <citation type="journal article" date="2013" name="PLoS Genet.">
        <title>Comparative genome structure, secondary metabolite, and effector coding capacity across Cochliobolus pathogens.</title>
        <authorList>
            <person name="Condon B.J."/>
            <person name="Leng Y."/>
            <person name="Wu D."/>
            <person name="Bushley K.E."/>
            <person name="Ohm R.A."/>
            <person name="Otillar R."/>
            <person name="Martin J."/>
            <person name="Schackwitz W."/>
            <person name="Grimwood J."/>
            <person name="MohdZainudin N."/>
            <person name="Xue C."/>
            <person name="Wang R."/>
            <person name="Manning V.A."/>
            <person name="Dhillon B."/>
            <person name="Tu Z.J."/>
            <person name="Steffenson B.J."/>
            <person name="Salamov A."/>
            <person name="Sun H."/>
            <person name="Lowry S."/>
            <person name="LaButti K."/>
            <person name="Han J."/>
            <person name="Copeland A."/>
            <person name="Lindquist E."/>
            <person name="Barry K."/>
            <person name="Schmutz J."/>
            <person name="Baker S.E."/>
            <person name="Ciuffetti L.M."/>
            <person name="Grigoriev I.V."/>
            <person name="Zhong S."/>
            <person name="Turgeon B.G."/>
        </authorList>
    </citation>
    <scope>NUCLEOTIDE SEQUENCE [LARGE SCALE GENOMIC DNA]</scope>
    <source>
        <strain evidence="2">ND90Pr / ATCC 201652</strain>
    </source>
</reference>
<protein>
    <recommendedName>
        <fullName evidence="3">Cell division cycle protein 123</fullName>
    </recommendedName>
</protein>
<reference evidence="1 2" key="1">
    <citation type="journal article" date="2012" name="PLoS Pathog.">
        <title>Diverse lifestyles and strategies of plant pathogenesis encoded in the genomes of eighteen Dothideomycetes fungi.</title>
        <authorList>
            <person name="Ohm R.A."/>
            <person name="Feau N."/>
            <person name="Henrissat B."/>
            <person name="Schoch C.L."/>
            <person name="Horwitz B.A."/>
            <person name="Barry K.W."/>
            <person name="Condon B.J."/>
            <person name="Copeland A.C."/>
            <person name="Dhillon B."/>
            <person name="Glaser F."/>
            <person name="Hesse C.N."/>
            <person name="Kosti I."/>
            <person name="LaButti K."/>
            <person name="Lindquist E.A."/>
            <person name="Lucas S."/>
            <person name="Salamov A.A."/>
            <person name="Bradshaw R.E."/>
            <person name="Ciuffetti L."/>
            <person name="Hamelin R.C."/>
            <person name="Kema G.H.J."/>
            <person name="Lawrence C."/>
            <person name="Scott J.A."/>
            <person name="Spatafora J.W."/>
            <person name="Turgeon B.G."/>
            <person name="de Wit P.J.G.M."/>
            <person name="Zhong S."/>
            <person name="Goodwin S.B."/>
            <person name="Grigoriev I.V."/>
        </authorList>
    </citation>
    <scope>NUCLEOTIDE SEQUENCE [LARGE SCALE GENOMIC DNA]</scope>
    <source>
        <strain evidence="2">ND90Pr / ATCC 201652</strain>
    </source>
</reference>
<evidence type="ECO:0008006" key="3">
    <source>
        <dbReference type="Google" id="ProtNLM"/>
    </source>
</evidence>
<dbReference type="AlphaFoldDB" id="M2TI76"/>
<dbReference type="KEGG" id="bsc:COCSADRAFT_349928"/>
<dbReference type="OMA" id="AISQYRW"/>
<dbReference type="OrthoDB" id="360540at2759"/>
<dbReference type="eggNOG" id="ENOG502SD0G">
    <property type="taxonomic scope" value="Eukaryota"/>
</dbReference>